<dbReference type="PANTHER" id="PTHR30461">
    <property type="entry name" value="DNA-INVERTASE FROM LAMBDOID PROPHAGE"/>
    <property type="match status" value="1"/>
</dbReference>
<dbReference type="PROSITE" id="PS51737">
    <property type="entry name" value="RECOMBINASE_DNA_BIND"/>
    <property type="match status" value="1"/>
</dbReference>
<dbReference type="RefSeq" id="WP_002717893.1">
    <property type="nucleotide sequence ID" value="NZ_UFSI01000001.1"/>
</dbReference>
<dbReference type="PANTHER" id="PTHR30461:SF2">
    <property type="entry name" value="SERINE RECOMBINASE PINE-RELATED"/>
    <property type="match status" value="1"/>
</dbReference>
<reference evidence="4 5" key="1">
    <citation type="submission" date="2018-06" db="EMBL/GenBank/DDBJ databases">
        <authorList>
            <consortium name="Pathogen Informatics"/>
            <person name="Doyle S."/>
        </authorList>
    </citation>
    <scope>NUCLEOTIDE SEQUENCE [LARGE SCALE GENOMIC DNA]</scope>
    <source>
        <strain evidence="4 5">NCTC12722</strain>
    </source>
</reference>
<dbReference type="Gene3D" id="3.40.50.1390">
    <property type="entry name" value="Resolvase, N-terminal catalytic domain"/>
    <property type="match status" value="1"/>
</dbReference>
<dbReference type="Proteomes" id="UP000254343">
    <property type="component" value="Unassembled WGS sequence"/>
</dbReference>
<dbReference type="InterPro" id="IPR006119">
    <property type="entry name" value="Resolv_N"/>
</dbReference>
<dbReference type="InterPro" id="IPR036162">
    <property type="entry name" value="Resolvase-like_N_sf"/>
</dbReference>
<protein>
    <submittedName>
        <fullName evidence="4">Resolvase, N terminal domain</fullName>
    </submittedName>
</protein>
<keyword evidence="1" id="KW-0238">DNA-binding</keyword>
<dbReference type="OrthoDB" id="9791494at2"/>
<dbReference type="Pfam" id="PF07508">
    <property type="entry name" value="Recombinase"/>
    <property type="match status" value="1"/>
</dbReference>
<dbReference type="SMART" id="SM00857">
    <property type="entry name" value="Resolvase"/>
    <property type="match status" value="1"/>
</dbReference>
<accession>A0A380W2E2</accession>
<proteinExistence type="predicted"/>
<dbReference type="InterPro" id="IPR025827">
    <property type="entry name" value="Zn_ribbon_recom_dom"/>
</dbReference>
<dbReference type="Pfam" id="PF00239">
    <property type="entry name" value="Resolvase"/>
    <property type="match status" value="1"/>
</dbReference>
<dbReference type="GO" id="GO:0003677">
    <property type="term" value="F:DNA binding"/>
    <property type="evidence" value="ECO:0007669"/>
    <property type="project" value="UniProtKB-KW"/>
</dbReference>
<dbReference type="InterPro" id="IPR050639">
    <property type="entry name" value="SSR_resolvase"/>
</dbReference>
<organism evidence="4 5">
    <name type="scientific">Afipia felis</name>
    <name type="common">Cat scratch disease bacillus</name>
    <dbReference type="NCBI Taxonomy" id="1035"/>
    <lineage>
        <taxon>Bacteria</taxon>
        <taxon>Pseudomonadati</taxon>
        <taxon>Pseudomonadota</taxon>
        <taxon>Alphaproteobacteria</taxon>
        <taxon>Hyphomicrobiales</taxon>
        <taxon>Nitrobacteraceae</taxon>
        <taxon>Afipia</taxon>
    </lineage>
</organism>
<feature type="domain" description="Recombinase" evidence="3">
    <location>
        <begin position="179"/>
        <end position="296"/>
    </location>
</feature>
<keyword evidence="2" id="KW-0233">DNA recombination</keyword>
<dbReference type="Gene3D" id="3.90.1750.20">
    <property type="entry name" value="Putative Large Serine Recombinase, Chain B, Domain 2"/>
    <property type="match status" value="1"/>
</dbReference>
<dbReference type="InterPro" id="IPR038109">
    <property type="entry name" value="DNA_bind_recomb_sf"/>
</dbReference>
<dbReference type="SUPFAM" id="SSF53041">
    <property type="entry name" value="Resolvase-like"/>
    <property type="match status" value="1"/>
</dbReference>
<dbReference type="CDD" id="cd00338">
    <property type="entry name" value="Ser_Recombinase"/>
    <property type="match status" value="1"/>
</dbReference>
<dbReference type="InterPro" id="IPR011109">
    <property type="entry name" value="DNA_bind_recombinase_dom"/>
</dbReference>
<evidence type="ECO:0000313" key="5">
    <source>
        <dbReference type="Proteomes" id="UP000254343"/>
    </source>
</evidence>
<dbReference type="AlphaFoldDB" id="A0A380W2E2"/>
<evidence type="ECO:0000259" key="3">
    <source>
        <dbReference type="PROSITE" id="PS51737"/>
    </source>
</evidence>
<dbReference type="GO" id="GO:0000150">
    <property type="term" value="F:DNA strand exchange activity"/>
    <property type="evidence" value="ECO:0007669"/>
    <property type="project" value="InterPro"/>
</dbReference>
<dbReference type="Pfam" id="PF13408">
    <property type="entry name" value="Zn_ribbon_recom"/>
    <property type="match status" value="1"/>
</dbReference>
<evidence type="ECO:0000313" key="4">
    <source>
        <dbReference type="EMBL" id="SUU83112.1"/>
    </source>
</evidence>
<name>A0A380W2E2_AFIFE</name>
<sequence length="574" mass="64675">MDRSPPDRPKAFSYVRMSTDIQLKGDSLRRQQERSQKYALAHDLQLDQEFDLHDIGKSGFTGQNIASGNFGRFLEAVRRGEIPQGSYLLVESFDRLSRQEPIVALGPFLELVKAGINLVTLDDERVFSGNISFEDLIISIAKMSRANEESARKSDRLSQAWLNKRRHGSERKLTAQCPNWLKLSADRSTFTVVEEQAGKVRRIYADALAGLGAYSIVQHLNQEGVSTFLGKGGWQPSTVNKLLSNKAVVGEFQPHKRLNGKRLPEGAPIKDYFPAIIPDETFDAVQLARLSRKTMPTAEKKGSGGRKGLNYPNLFSKLAVCAYCKNPMSYVQKGKPPKTNSYLACSSAMRRSGCDHKTWWRYDDFEKAFLSLVEKLDLASLVSSATHAGKRADTVAKLEATEGKQKYLERELEVLFETGVQLGRSSEFLARKIEEIEPAIEKVKTDINEIRAEIAQLDSNALLYYGDKNQIADLVEKVRSTKGESVYRIRSQIASRLQSLLKSLELLIENDESEQQFEVNFCDGAHLMVFVNPKKPAEILKIIRKKDDLFILTDPDGNELDRYTMDEESEVEGY</sequence>
<evidence type="ECO:0000256" key="1">
    <source>
        <dbReference type="ARBA" id="ARBA00023125"/>
    </source>
</evidence>
<gene>
    <name evidence="4" type="ORF">NCTC12722_00272</name>
</gene>
<dbReference type="EMBL" id="UIGB01000001">
    <property type="protein sequence ID" value="SUU83112.1"/>
    <property type="molecule type" value="Genomic_DNA"/>
</dbReference>
<evidence type="ECO:0000256" key="2">
    <source>
        <dbReference type="ARBA" id="ARBA00023172"/>
    </source>
</evidence>